<evidence type="ECO:0000313" key="3">
    <source>
        <dbReference type="EMBL" id="JAG22772.1"/>
    </source>
</evidence>
<organism evidence="3">
    <name type="scientific">Lygus hesperus</name>
    <name type="common">Western plant bug</name>
    <dbReference type="NCBI Taxonomy" id="30085"/>
    <lineage>
        <taxon>Eukaryota</taxon>
        <taxon>Metazoa</taxon>
        <taxon>Ecdysozoa</taxon>
        <taxon>Arthropoda</taxon>
        <taxon>Hexapoda</taxon>
        <taxon>Insecta</taxon>
        <taxon>Pterygota</taxon>
        <taxon>Neoptera</taxon>
        <taxon>Paraneoptera</taxon>
        <taxon>Hemiptera</taxon>
        <taxon>Heteroptera</taxon>
        <taxon>Panheteroptera</taxon>
        <taxon>Cimicomorpha</taxon>
        <taxon>Miridae</taxon>
        <taxon>Mirini</taxon>
        <taxon>Lygus</taxon>
    </lineage>
</organism>
<reference evidence="3" key="1">
    <citation type="journal article" date="2014" name="PLoS ONE">
        <title>Transcriptome-Based Identification of ABC Transporters in the Western Tarnished Plant Bug Lygus hesperus.</title>
        <authorList>
            <person name="Hull J.J."/>
            <person name="Chaney K."/>
            <person name="Geib S.M."/>
            <person name="Fabrick J.A."/>
            <person name="Brent C.S."/>
            <person name="Walsh D."/>
            <person name="Lavine L.C."/>
        </authorList>
    </citation>
    <scope>NUCLEOTIDE SEQUENCE</scope>
</reference>
<keyword evidence="2" id="KW-0812">Transmembrane</keyword>
<feature type="region of interest" description="Disordered" evidence="1">
    <location>
        <begin position="198"/>
        <end position="225"/>
    </location>
</feature>
<feature type="transmembrane region" description="Helical" evidence="2">
    <location>
        <begin position="256"/>
        <end position="277"/>
    </location>
</feature>
<dbReference type="AlphaFoldDB" id="A0A0A9XPV1"/>
<accession>A0A0A9XPV1</accession>
<proteinExistence type="predicted"/>
<feature type="non-terminal residue" evidence="3">
    <location>
        <position position="1"/>
    </location>
</feature>
<keyword evidence="2" id="KW-1133">Transmembrane helix</keyword>
<name>A0A0A9XPV1_LYGHE</name>
<protein>
    <submittedName>
        <fullName evidence="3">Uncharacterized protein</fullName>
    </submittedName>
</protein>
<evidence type="ECO:0000256" key="1">
    <source>
        <dbReference type="SAM" id="MobiDB-lite"/>
    </source>
</evidence>
<reference evidence="3" key="2">
    <citation type="submission" date="2014-07" db="EMBL/GenBank/DDBJ databases">
        <authorList>
            <person name="Hull J."/>
        </authorList>
    </citation>
    <scope>NUCLEOTIDE SEQUENCE</scope>
</reference>
<feature type="non-terminal residue" evidence="3">
    <location>
        <position position="284"/>
    </location>
</feature>
<dbReference type="EMBL" id="GBHO01020832">
    <property type="protein sequence ID" value="JAG22772.1"/>
    <property type="molecule type" value="Transcribed_RNA"/>
</dbReference>
<keyword evidence="2" id="KW-0472">Membrane</keyword>
<evidence type="ECO:0000256" key="2">
    <source>
        <dbReference type="SAM" id="Phobius"/>
    </source>
</evidence>
<sequence>EFLYKIARMSDASKIVIACLMMFFASVHSNLRGVTISLIPEESVNRGDPNNLMELIMPNGSVEISIKSRKGNESKEAIELLIESLRSAIDGLGYTLSLTTTGRQGNAGTNLRIGDSDTSRRDGDSFEHMIEGGQPINGALPTVENDFTVYDEQYEYGHANNLTEDSKSLDYADPVDQDLDDDETLRDISEDFDPIAQQSAHDGLDNNNSDNTTDDNAEPKDNNFDNYMIPAEDEYDNFGNAPARNRAPSYSIRVRLFLVLFKFFQLNVPFMSAFGYFSGKYTKM</sequence>
<gene>
    <name evidence="3" type="ORF">CM83_100254</name>
</gene>